<dbReference type="InterPro" id="IPR001683">
    <property type="entry name" value="PX_dom"/>
</dbReference>
<dbReference type="STRING" id="984487.A0A1E4SNE0"/>
<dbReference type="RefSeq" id="XP_020066137.1">
    <property type="nucleotide sequence ID" value="XM_020209354.1"/>
</dbReference>
<dbReference type="SUPFAM" id="SSF50044">
    <property type="entry name" value="SH3-domain"/>
    <property type="match status" value="1"/>
</dbReference>
<dbReference type="Pfam" id="PF00787">
    <property type="entry name" value="PX"/>
    <property type="match status" value="1"/>
</dbReference>
<evidence type="ECO:0000259" key="6">
    <source>
        <dbReference type="PROSITE" id="PS50195"/>
    </source>
</evidence>
<keyword evidence="8" id="KW-1185">Reference proteome</keyword>
<dbReference type="Gene3D" id="2.30.30.40">
    <property type="entry name" value="SH3 Domains"/>
    <property type="match status" value="1"/>
</dbReference>
<dbReference type="InterPro" id="IPR035550">
    <property type="entry name" value="Bem1/Scd2_PX"/>
</dbReference>
<keyword evidence="1 3" id="KW-0728">SH3 domain</keyword>
<sequence length="494" mass="55830">MKTTKALISLPITAPVAPGTANAAGSPFGLAGPLRSLTILKPSPKNQIASNLRSNIILVSKYPFKAESRNELLVAKGAILKLLDRPGNGWLLVKYIDKVLPPGLIPACYVEIAINDTKNPVTMEWLQSNNAQKGHLSLLNEQTYLHLQLKQSSGPPLTINNRAYPTSVSISNFLLFKQRYWYRLDVVLSDGTQCYVCRYYQDFYNLHVNLLNLLNKSLAPLNDTLKLPKLPEPIPSRNIEDENAEESQIQLLLKRCNDLNVYINRLILNRNYQLSDVLIDWLSVSYKGLPGFKVKKESANMDNDAINDKILPDSVNVIKAYYEKVKVVEEPKEMETSCEPPKRNKSKKNIFNHYQQVTSSANIQRNVSTRSQASFTSNNSSPNTPNTTFNSSFHNSISSMSSSSSPGLSRTPTNAKIHVKCKITNFNDEIVAIRFKRSLIRSISDLKHLVKQKVYFTKLFIKLPNTDIFRNIDEVNLNMTEYLKHNDKFNLKLA</sequence>
<dbReference type="GO" id="GO:0005737">
    <property type="term" value="C:cytoplasm"/>
    <property type="evidence" value="ECO:0007669"/>
    <property type="project" value="TreeGrafter"/>
</dbReference>
<feature type="region of interest" description="Disordered" evidence="4">
    <location>
        <begin position="330"/>
        <end position="349"/>
    </location>
</feature>
<dbReference type="Proteomes" id="UP000094285">
    <property type="component" value="Unassembled WGS sequence"/>
</dbReference>
<dbReference type="PANTHER" id="PTHR15706:SF2">
    <property type="entry name" value="SH3 AND PX DOMAIN-CONTAINING PROTEIN 2A"/>
    <property type="match status" value="1"/>
</dbReference>
<dbReference type="InterPro" id="IPR051228">
    <property type="entry name" value="NADPH_Oxidase/PX-Domain"/>
</dbReference>
<name>A0A1E4SNE0_9ASCO</name>
<dbReference type="SMART" id="SM00312">
    <property type="entry name" value="PX"/>
    <property type="match status" value="1"/>
</dbReference>
<dbReference type="GO" id="GO:0000747">
    <property type="term" value="P:conjugation with cellular fusion"/>
    <property type="evidence" value="ECO:0007669"/>
    <property type="project" value="TreeGrafter"/>
</dbReference>
<evidence type="ECO:0000259" key="5">
    <source>
        <dbReference type="PROSITE" id="PS50002"/>
    </source>
</evidence>
<keyword evidence="2" id="KW-0677">Repeat</keyword>
<dbReference type="EMBL" id="KV453910">
    <property type="protein sequence ID" value="ODV81015.1"/>
    <property type="molecule type" value="Genomic_DNA"/>
</dbReference>
<proteinExistence type="predicted"/>
<evidence type="ECO:0000313" key="8">
    <source>
        <dbReference type="Proteomes" id="UP000094285"/>
    </source>
</evidence>
<feature type="region of interest" description="Disordered" evidence="4">
    <location>
        <begin position="358"/>
        <end position="412"/>
    </location>
</feature>
<dbReference type="CDD" id="cd06890">
    <property type="entry name" value="PX_Bem1p"/>
    <property type="match status" value="1"/>
</dbReference>
<accession>A0A1E4SNE0</accession>
<evidence type="ECO:0000256" key="2">
    <source>
        <dbReference type="ARBA" id="ARBA00022737"/>
    </source>
</evidence>
<dbReference type="PROSITE" id="PS50195">
    <property type="entry name" value="PX"/>
    <property type="match status" value="1"/>
</dbReference>
<dbReference type="OrthoDB" id="548867at2759"/>
<dbReference type="GO" id="GO:0030674">
    <property type="term" value="F:protein-macromolecule adaptor activity"/>
    <property type="evidence" value="ECO:0007669"/>
    <property type="project" value="TreeGrafter"/>
</dbReference>
<dbReference type="InterPro" id="IPR036871">
    <property type="entry name" value="PX_dom_sf"/>
</dbReference>
<protein>
    <submittedName>
        <fullName evidence="7">Phox-like protein</fullName>
    </submittedName>
</protein>
<feature type="compositionally biased region" description="Polar residues" evidence="4">
    <location>
        <begin position="358"/>
        <end position="373"/>
    </location>
</feature>
<dbReference type="InterPro" id="IPR001452">
    <property type="entry name" value="SH3_domain"/>
</dbReference>
<gene>
    <name evidence="7" type="ORF">CANTADRAFT_46537</name>
</gene>
<dbReference type="AlphaFoldDB" id="A0A1E4SNE0"/>
<dbReference type="InterPro" id="IPR036028">
    <property type="entry name" value="SH3-like_dom_sf"/>
</dbReference>
<dbReference type="GO" id="GO:0043332">
    <property type="term" value="C:mating projection tip"/>
    <property type="evidence" value="ECO:0007669"/>
    <property type="project" value="TreeGrafter"/>
</dbReference>
<dbReference type="PANTHER" id="PTHR15706">
    <property type="entry name" value="SH3 MULTIPLE DOMAIN"/>
    <property type="match status" value="1"/>
</dbReference>
<dbReference type="SMART" id="SM00326">
    <property type="entry name" value="SH3"/>
    <property type="match status" value="1"/>
</dbReference>
<feature type="domain" description="SH3" evidence="5">
    <location>
        <begin position="53"/>
        <end position="115"/>
    </location>
</feature>
<dbReference type="SUPFAM" id="SSF64268">
    <property type="entry name" value="PX domain"/>
    <property type="match status" value="1"/>
</dbReference>
<dbReference type="Gene3D" id="3.30.1520.10">
    <property type="entry name" value="Phox-like domain"/>
    <property type="match status" value="1"/>
</dbReference>
<organism evidence="7 8">
    <name type="scientific">Suhomyces tanzawaensis NRRL Y-17324</name>
    <dbReference type="NCBI Taxonomy" id="984487"/>
    <lineage>
        <taxon>Eukaryota</taxon>
        <taxon>Fungi</taxon>
        <taxon>Dikarya</taxon>
        <taxon>Ascomycota</taxon>
        <taxon>Saccharomycotina</taxon>
        <taxon>Pichiomycetes</taxon>
        <taxon>Debaryomycetaceae</taxon>
        <taxon>Suhomyces</taxon>
    </lineage>
</organism>
<evidence type="ECO:0000256" key="4">
    <source>
        <dbReference type="SAM" id="MobiDB-lite"/>
    </source>
</evidence>
<evidence type="ECO:0000313" key="7">
    <source>
        <dbReference type="EMBL" id="ODV81015.1"/>
    </source>
</evidence>
<feature type="compositionally biased region" description="Low complexity" evidence="4">
    <location>
        <begin position="374"/>
        <end position="412"/>
    </location>
</feature>
<evidence type="ECO:0000256" key="3">
    <source>
        <dbReference type="PROSITE-ProRule" id="PRU00192"/>
    </source>
</evidence>
<reference evidence="8" key="1">
    <citation type="submission" date="2016-05" db="EMBL/GenBank/DDBJ databases">
        <title>Comparative genomics of biotechnologically important yeasts.</title>
        <authorList>
            <consortium name="DOE Joint Genome Institute"/>
            <person name="Riley R."/>
            <person name="Haridas S."/>
            <person name="Wolfe K.H."/>
            <person name="Lopes M.R."/>
            <person name="Hittinger C.T."/>
            <person name="Goker M."/>
            <person name="Salamov A."/>
            <person name="Wisecaver J."/>
            <person name="Long T.M."/>
            <person name="Aerts A.L."/>
            <person name="Barry K."/>
            <person name="Choi C."/>
            <person name="Clum A."/>
            <person name="Coughlan A.Y."/>
            <person name="Deshpande S."/>
            <person name="Douglass A.P."/>
            <person name="Hanson S.J."/>
            <person name="Klenk H.-P."/>
            <person name="Labutti K."/>
            <person name="Lapidus A."/>
            <person name="Lindquist E."/>
            <person name="Lipzen A."/>
            <person name="Meier-Kolthoff J.P."/>
            <person name="Ohm R.A."/>
            <person name="Otillar R.P."/>
            <person name="Pangilinan J."/>
            <person name="Peng Y."/>
            <person name="Rokas A."/>
            <person name="Rosa C.A."/>
            <person name="Scheuner C."/>
            <person name="Sibirny A.A."/>
            <person name="Slot J.C."/>
            <person name="Stielow J.B."/>
            <person name="Sun H."/>
            <person name="Kurtzman C.P."/>
            <person name="Blackwell M."/>
            <person name="Grigoriev I.V."/>
            <person name="Jeffries T.W."/>
        </authorList>
    </citation>
    <scope>NUCLEOTIDE SEQUENCE [LARGE SCALE GENOMIC DNA]</scope>
    <source>
        <strain evidence="8">NRRL Y-17324</strain>
    </source>
</reference>
<dbReference type="PROSITE" id="PS50002">
    <property type="entry name" value="SH3"/>
    <property type="match status" value="1"/>
</dbReference>
<dbReference type="Pfam" id="PF00018">
    <property type="entry name" value="SH3_1"/>
    <property type="match status" value="1"/>
</dbReference>
<dbReference type="GeneID" id="30983490"/>
<dbReference type="GO" id="GO:0035091">
    <property type="term" value="F:phosphatidylinositol binding"/>
    <property type="evidence" value="ECO:0007669"/>
    <property type="project" value="InterPro"/>
</dbReference>
<evidence type="ECO:0000256" key="1">
    <source>
        <dbReference type="ARBA" id="ARBA00022443"/>
    </source>
</evidence>
<feature type="domain" description="PX" evidence="6">
    <location>
        <begin position="160"/>
        <end position="289"/>
    </location>
</feature>